<proteinExistence type="predicted"/>
<dbReference type="AlphaFoldDB" id="A0AAV3Z0H0"/>
<dbReference type="EMBL" id="BLXT01001839">
    <property type="protein sequence ID" value="GFN88122.1"/>
    <property type="molecule type" value="Genomic_DNA"/>
</dbReference>
<organism evidence="2 3">
    <name type="scientific">Plakobranchus ocellatus</name>
    <dbReference type="NCBI Taxonomy" id="259542"/>
    <lineage>
        <taxon>Eukaryota</taxon>
        <taxon>Metazoa</taxon>
        <taxon>Spiralia</taxon>
        <taxon>Lophotrochozoa</taxon>
        <taxon>Mollusca</taxon>
        <taxon>Gastropoda</taxon>
        <taxon>Heterobranchia</taxon>
        <taxon>Euthyneura</taxon>
        <taxon>Panpulmonata</taxon>
        <taxon>Sacoglossa</taxon>
        <taxon>Placobranchoidea</taxon>
        <taxon>Plakobranchidae</taxon>
        <taxon>Plakobranchus</taxon>
    </lineage>
</organism>
<dbReference type="Proteomes" id="UP000735302">
    <property type="component" value="Unassembled WGS sequence"/>
</dbReference>
<evidence type="ECO:0000313" key="2">
    <source>
        <dbReference type="EMBL" id="GFN88122.1"/>
    </source>
</evidence>
<comment type="caution">
    <text evidence="2">The sequence shown here is derived from an EMBL/GenBank/DDBJ whole genome shotgun (WGS) entry which is preliminary data.</text>
</comment>
<evidence type="ECO:0000256" key="1">
    <source>
        <dbReference type="SAM" id="MobiDB-lite"/>
    </source>
</evidence>
<evidence type="ECO:0000313" key="3">
    <source>
        <dbReference type="Proteomes" id="UP000735302"/>
    </source>
</evidence>
<feature type="compositionally biased region" description="Polar residues" evidence="1">
    <location>
        <begin position="14"/>
        <end position="23"/>
    </location>
</feature>
<protein>
    <submittedName>
        <fullName evidence="2">Uncharacterized protein</fullName>
    </submittedName>
</protein>
<reference evidence="2 3" key="1">
    <citation type="journal article" date="2021" name="Elife">
        <title>Chloroplast acquisition without the gene transfer in kleptoplastic sea slugs, Plakobranchus ocellatus.</title>
        <authorList>
            <person name="Maeda T."/>
            <person name="Takahashi S."/>
            <person name="Yoshida T."/>
            <person name="Shimamura S."/>
            <person name="Takaki Y."/>
            <person name="Nagai Y."/>
            <person name="Toyoda A."/>
            <person name="Suzuki Y."/>
            <person name="Arimoto A."/>
            <person name="Ishii H."/>
            <person name="Satoh N."/>
            <person name="Nishiyama T."/>
            <person name="Hasebe M."/>
            <person name="Maruyama T."/>
            <person name="Minagawa J."/>
            <person name="Obokata J."/>
            <person name="Shigenobu S."/>
        </authorList>
    </citation>
    <scope>NUCLEOTIDE SEQUENCE [LARGE SCALE GENOMIC DNA]</scope>
</reference>
<keyword evidence="3" id="KW-1185">Reference proteome</keyword>
<feature type="region of interest" description="Disordered" evidence="1">
    <location>
        <begin position="1"/>
        <end position="27"/>
    </location>
</feature>
<accession>A0AAV3Z0H0</accession>
<gene>
    <name evidence="2" type="ORF">PoB_001462800</name>
</gene>
<name>A0AAV3Z0H0_9GAST</name>
<sequence length="127" mass="14399">MKGKKDDDDDSNRRGNQAVQPFNENGLEDVDKKTVKVELRNGVCYVERGDDQSMTAKCNAALQEMSDFQRQFLATVPAGQPNKLLFTEEIRRNSQGDTKTSFYFTNREKETSGILSPLYSLKRKVLG</sequence>